<dbReference type="STRING" id="1260251.SPISAL_03840"/>
<keyword evidence="1" id="KW-0472">Membrane</keyword>
<keyword evidence="1" id="KW-1133">Transmembrane helix</keyword>
<gene>
    <name evidence="2" type="ORF">FKY71_03135</name>
</gene>
<name>A0A540VUS8_9GAMM</name>
<sequence length="68" mass="7457">MIRQILLTLVVALVVFLVVQARRRSSRVAREDHSTDPRFTPQAIAGWVLLAVMIGAAIGVAFLHNGSF</sequence>
<evidence type="ECO:0000256" key="1">
    <source>
        <dbReference type="SAM" id="Phobius"/>
    </source>
</evidence>
<dbReference type="EMBL" id="VIFK01000011">
    <property type="protein sequence ID" value="TQF00509.1"/>
    <property type="molecule type" value="Genomic_DNA"/>
</dbReference>
<proteinExistence type="predicted"/>
<feature type="transmembrane region" description="Helical" evidence="1">
    <location>
        <begin position="45"/>
        <end position="63"/>
    </location>
</feature>
<protein>
    <submittedName>
        <fullName evidence="2">Uncharacterized protein</fullName>
    </submittedName>
</protein>
<keyword evidence="1" id="KW-0812">Transmembrane</keyword>
<organism evidence="2 3">
    <name type="scientific">Spiribacter salinus</name>
    <dbReference type="NCBI Taxonomy" id="1335746"/>
    <lineage>
        <taxon>Bacteria</taxon>
        <taxon>Pseudomonadati</taxon>
        <taxon>Pseudomonadota</taxon>
        <taxon>Gammaproteobacteria</taxon>
        <taxon>Chromatiales</taxon>
        <taxon>Ectothiorhodospiraceae</taxon>
        <taxon>Spiribacter</taxon>
    </lineage>
</organism>
<reference evidence="2 3" key="1">
    <citation type="submission" date="2019-06" db="EMBL/GenBank/DDBJ databases">
        <title>Metagenome assembled Genome of Spiribacter salinus SL48-SHIP from the microbial mat of Salt Lake 48 (Novosibirsk region, Russia).</title>
        <authorList>
            <person name="Shipova A."/>
            <person name="Rozanov A.S."/>
            <person name="Bryanskaya A.V."/>
            <person name="Peltek S.E."/>
        </authorList>
    </citation>
    <scope>NUCLEOTIDE SEQUENCE [LARGE SCALE GENOMIC DNA]</scope>
    <source>
        <strain evidence="2">SL48-SHIP-2</strain>
    </source>
</reference>
<evidence type="ECO:0000313" key="3">
    <source>
        <dbReference type="Proteomes" id="UP000315400"/>
    </source>
</evidence>
<dbReference type="Proteomes" id="UP000315400">
    <property type="component" value="Unassembled WGS sequence"/>
</dbReference>
<accession>A0A540VUS8</accession>
<comment type="caution">
    <text evidence="2">The sequence shown here is derived from an EMBL/GenBank/DDBJ whole genome shotgun (WGS) entry which is preliminary data.</text>
</comment>
<evidence type="ECO:0000313" key="2">
    <source>
        <dbReference type="EMBL" id="TQF00509.1"/>
    </source>
</evidence>
<dbReference type="AlphaFoldDB" id="A0A540VUS8"/>